<keyword evidence="2" id="KW-1185">Reference proteome</keyword>
<dbReference type="EMBL" id="KN837206">
    <property type="protein sequence ID" value="KIJ33950.1"/>
    <property type="molecule type" value="Genomic_DNA"/>
</dbReference>
<dbReference type="Proteomes" id="UP000054279">
    <property type="component" value="Unassembled WGS sequence"/>
</dbReference>
<accession>A0A0C9V924</accession>
<name>A0A0C9V924_SPHS4</name>
<evidence type="ECO:0000313" key="2">
    <source>
        <dbReference type="Proteomes" id="UP000054279"/>
    </source>
</evidence>
<evidence type="ECO:0000313" key="1">
    <source>
        <dbReference type="EMBL" id="KIJ33950.1"/>
    </source>
</evidence>
<proteinExistence type="predicted"/>
<dbReference type="AlphaFoldDB" id="A0A0C9V924"/>
<reference evidence="1 2" key="1">
    <citation type="submission" date="2014-06" db="EMBL/GenBank/DDBJ databases">
        <title>Evolutionary Origins and Diversification of the Mycorrhizal Mutualists.</title>
        <authorList>
            <consortium name="DOE Joint Genome Institute"/>
            <consortium name="Mycorrhizal Genomics Consortium"/>
            <person name="Kohler A."/>
            <person name="Kuo A."/>
            <person name="Nagy L.G."/>
            <person name="Floudas D."/>
            <person name="Copeland A."/>
            <person name="Barry K.W."/>
            <person name="Cichocki N."/>
            <person name="Veneault-Fourrey C."/>
            <person name="LaButti K."/>
            <person name="Lindquist E.A."/>
            <person name="Lipzen A."/>
            <person name="Lundell T."/>
            <person name="Morin E."/>
            <person name="Murat C."/>
            <person name="Riley R."/>
            <person name="Ohm R."/>
            <person name="Sun H."/>
            <person name="Tunlid A."/>
            <person name="Henrissat B."/>
            <person name="Grigoriev I.V."/>
            <person name="Hibbett D.S."/>
            <person name="Martin F."/>
        </authorList>
    </citation>
    <scope>NUCLEOTIDE SEQUENCE [LARGE SCALE GENOMIC DNA]</scope>
    <source>
        <strain evidence="1 2">SS14</strain>
    </source>
</reference>
<organism evidence="1 2">
    <name type="scientific">Sphaerobolus stellatus (strain SS14)</name>
    <dbReference type="NCBI Taxonomy" id="990650"/>
    <lineage>
        <taxon>Eukaryota</taxon>
        <taxon>Fungi</taxon>
        <taxon>Dikarya</taxon>
        <taxon>Basidiomycota</taxon>
        <taxon>Agaricomycotina</taxon>
        <taxon>Agaricomycetes</taxon>
        <taxon>Phallomycetidae</taxon>
        <taxon>Geastrales</taxon>
        <taxon>Sphaerobolaceae</taxon>
        <taxon>Sphaerobolus</taxon>
    </lineage>
</organism>
<gene>
    <name evidence="1" type="ORF">M422DRAFT_52241</name>
</gene>
<dbReference type="HOGENOM" id="CLU_2016664_0_0_1"/>
<protein>
    <submittedName>
        <fullName evidence="1">Uncharacterized protein</fullName>
    </submittedName>
</protein>
<sequence length="123" mass="13336">MEVVVECLGPDHKRGPPDVSSLELVCELGYFLLSIYLSACSSYSSLYFHSGYFVTPLTTTAAQTQNATAGVDDRDPGYEGKTAIEILGGSTGYLISLTFSASLWGISVAQGMKYYRNKFVDPK</sequence>